<feature type="compositionally biased region" description="Polar residues" evidence="1">
    <location>
        <begin position="99"/>
        <end position="114"/>
    </location>
</feature>
<dbReference type="Proteomes" id="UP000007431">
    <property type="component" value="Unassembled WGS sequence"/>
</dbReference>
<dbReference type="VEuPathDB" id="FungiDB:SCHCODRAFT_01171766"/>
<organism evidence="4">
    <name type="scientific">Schizophyllum commune (strain H4-8 / FGSC 9210)</name>
    <name type="common">Split gill fungus</name>
    <dbReference type="NCBI Taxonomy" id="578458"/>
    <lineage>
        <taxon>Eukaryota</taxon>
        <taxon>Fungi</taxon>
        <taxon>Dikarya</taxon>
        <taxon>Basidiomycota</taxon>
        <taxon>Agaricomycotina</taxon>
        <taxon>Agaricomycetes</taxon>
        <taxon>Agaricomycetidae</taxon>
        <taxon>Agaricales</taxon>
        <taxon>Schizophyllaceae</taxon>
        <taxon>Schizophyllum</taxon>
    </lineage>
</organism>
<name>D8Q498_SCHCM</name>
<dbReference type="EMBL" id="GL377306">
    <property type="protein sequence ID" value="EFI96761.1"/>
    <property type="molecule type" value="Genomic_DNA"/>
</dbReference>
<dbReference type="KEGG" id="scm:SCHCO_01171766"/>
<feature type="region of interest" description="Disordered" evidence="1">
    <location>
        <begin position="156"/>
        <end position="197"/>
    </location>
</feature>
<gene>
    <name evidence="3" type="ORF">SCHCODRAFT_257107</name>
</gene>
<feature type="region of interest" description="Disordered" evidence="1">
    <location>
        <begin position="99"/>
        <end position="144"/>
    </location>
</feature>
<feature type="compositionally biased region" description="Low complexity" evidence="1">
    <location>
        <begin position="115"/>
        <end position="144"/>
    </location>
</feature>
<reference evidence="3 4" key="1">
    <citation type="journal article" date="2010" name="Nat. Biotechnol.">
        <title>Genome sequence of the model mushroom Schizophyllum commune.</title>
        <authorList>
            <person name="Ohm R.A."/>
            <person name="de Jong J.F."/>
            <person name="Lugones L.G."/>
            <person name="Aerts A."/>
            <person name="Kothe E."/>
            <person name="Stajich J.E."/>
            <person name="de Vries R.P."/>
            <person name="Record E."/>
            <person name="Levasseur A."/>
            <person name="Baker S.E."/>
            <person name="Bartholomew K.A."/>
            <person name="Coutinho P.M."/>
            <person name="Erdmann S."/>
            <person name="Fowler T.J."/>
            <person name="Gathman A.C."/>
            <person name="Lombard V."/>
            <person name="Henrissat B."/>
            <person name="Knabe N."/>
            <person name="Kuees U."/>
            <person name="Lilly W.W."/>
            <person name="Lindquist E."/>
            <person name="Lucas S."/>
            <person name="Magnuson J.K."/>
            <person name="Piumi F."/>
            <person name="Raudaskoski M."/>
            <person name="Salamov A."/>
            <person name="Schmutz J."/>
            <person name="Schwarze F.W.M.R."/>
            <person name="vanKuyk P.A."/>
            <person name="Horton J.S."/>
            <person name="Grigoriev I.V."/>
            <person name="Woesten H.A.B."/>
        </authorList>
    </citation>
    <scope>NUCLEOTIDE SEQUENCE [LARGE SCALE GENOMIC DNA]</scope>
    <source>
        <strain evidence="4">H4-8 / FGSC 9210</strain>
    </source>
</reference>
<evidence type="ECO:0000256" key="2">
    <source>
        <dbReference type="SAM" id="SignalP"/>
    </source>
</evidence>
<dbReference type="RefSeq" id="XP_003031664.1">
    <property type="nucleotide sequence ID" value="XM_003031618.1"/>
</dbReference>
<dbReference type="HOGENOM" id="CLU_063099_1_1_1"/>
<protein>
    <submittedName>
        <fullName evidence="3">Uncharacterized protein</fullName>
    </submittedName>
</protein>
<dbReference type="AlphaFoldDB" id="D8Q498"/>
<keyword evidence="2" id="KW-0732">Signal</keyword>
<dbReference type="PANTHER" id="PTHR37487:SF2">
    <property type="entry name" value="EXPRESSED PROTEIN"/>
    <property type="match status" value="1"/>
</dbReference>
<evidence type="ECO:0000313" key="3">
    <source>
        <dbReference type="EMBL" id="EFI96761.1"/>
    </source>
</evidence>
<accession>D8Q498</accession>
<proteinExistence type="predicted"/>
<feature type="signal peptide" evidence="2">
    <location>
        <begin position="1"/>
        <end position="18"/>
    </location>
</feature>
<dbReference type="PANTHER" id="PTHR37487">
    <property type="entry name" value="CHROMOSOME 1, WHOLE GENOME SHOTGUN SEQUENCE"/>
    <property type="match status" value="1"/>
</dbReference>
<keyword evidence="4" id="KW-1185">Reference proteome</keyword>
<feature type="chain" id="PRO_5003120571" evidence="2">
    <location>
        <begin position="19"/>
        <end position="220"/>
    </location>
</feature>
<dbReference type="eggNOG" id="ENOG502S9QR">
    <property type="taxonomic scope" value="Eukaryota"/>
</dbReference>
<sequence length="220" mass="21159">MKSAAIYAPLAAAALAQAFTINTPASVTQCQPTLISWDASDSTAPYYLSILPGENPSGQPLKQFDVSDGSSYSWNTDIAGGTSIGFTLKDSTGKTVQSAPVTVQNSSDDSCLNGSSSSGSASSAASTTAASTSGSSSDSSSASSAVSTTASSSAASTTATSAVTSSRATTSSGTSSRSSTSTSSSASASASSSDDENGALVNGASLGVAGAVAALVAFMA</sequence>
<dbReference type="InParanoid" id="D8Q498"/>
<evidence type="ECO:0000313" key="4">
    <source>
        <dbReference type="Proteomes" id="UP000007431"/>
    </source>
</evidence>
<dbReference type="GeneID" id="9589442"/>
<evidence type="ECO:0000256" key="1">
    <source>
        <dbReference type="SAM" id="MobiDB-lite"/>
    </source>
</evidence>
<dbReference type="OMA" id="NVAQCQP"/>
<dbReference type="OrthoDB" id="3362246at2759"/>